<keyword evidence="14" id="KW-1185">Reference proteome</keyword>
<evidence type="ECO:0000313" key="12">
    <source>
        <dbReference type="EMBL" id="AMU91570.1"/>
    </source>
</evidence>
<accession>A0AAC8YYC6</accession>
<dbReference type="GO" id="GO:0015074">
    <property type="term" value="P:DNA integration"/>
    <property type="evidence" value="ECO:0007669"/>
    <property type="project" value="UniProtKB-KW"/>
</dbReference>
<evidence type="ECO:0000256" key="1">
    <source>
        <dbReference type="ARBA" id="ARBA00022908"/>
    </source>
</evidence>
<protein>
    <submittedName>
        <fullName evidence="9">Integrase</fullName>
    </submittedName>
</protein>
<dbReference type="InterPro" id="IPR044068">
    <property type="entry name" value="CB"/>
</dbReference>
<evidence type="ECO:0000259" key="6">
    <source>
        <dbReference type="PROSITE" id="PS51900"/>
    </source>
</evidence>
<feature type="domain" description="Core-binding (CB)" evidence="6">
    <location>
        <begin position="103"/>
        <end position="188"/>
    </location>
</feature>
<dbReference type="KEGG" id="smaz:LH19_27895"/>
<keyword evidence="2 4" id="KW-0238">DNA-binding</keyword>
<dbReference type="InterPro" id="IPR002104">
    <property type="entry name" value="Integrase_catalytic"/>
</dbReference>
<geneLocation type="plasmid" evidence="13 14">
    <name>unnamed1</name>
</geneLocation>
<evidence type="ECO:0000256" key="2">
    <source>
        <dbReference type="ARBA" id="ARBA00023125"/>
    </source>
</evidence>
<dbReference type="Gene3D" id="1.10.443.10">
    <property type="entry name" value="Intergrase catalytic core"/>
    <property type="match status" value="1"/>
</dbReference>
<evidence type="ECO:0000313" key="10">
    <source>
        <dbReference type="EMBL" id="AMU90280.1"/>
    </source>
</evidence>
<evidence type="ECO:0000256" key="4">
    <source>
        <dbReference type="PROSITE-ProRule" id="PRU01248"/>
    </source>
</evidence>
<organism evidence="9 14">
    <name type="scientific">Sphingopyxis macrogoltabida</name>
    <name type="common">Sphingomonas macrogoltabidus</name>
    <dbReference type="NCBI Taxonomy" id="33050"/>
    <lineage>
        <taxon>Bacteria</taxon>
        <taxon>Pseudomonadati</taxon>
        <taxon>Pseudomonadota</taxon>
        <taxon>Alphaproteobacteria</taxon>
        <taxon>Sphingomonadales</taxon>
        <taxon>Sphingomonadaceae</taxon>
        <taxon>Sphingopyxis</taxon>
    </lineage>
</organism>
<evidence type="ECO:0000313" key="9">
    <source>
        <dbReference type="EMBL" id="AMU88530.1"/>
    </source>
</evidence>
<dbReference type="EMBL" id="CP013344">
    <property type="protein sequence ID" value="AMU90317.1"/>
    <property type="molecule type" value="Genomic_DNA"/>
</dbReference>
<dbReference type="SUPFAM" id="SSF56349">
    <property type="entry name" value="DNA breaking-rejoining enzymes"/>
    <property type="match status" value="1"/>
</dbReference>
<dbReference type="Proteomes" id="UP000076088">
    <property type="component" value="Plasmid unnamed1"/>
</dbReference>
<keyword evidence="1" id="KW-0229">DNA integration</keyword>
<dbReference type="RefSeq" id="WP_054732971.1">
    <property type="nucleotide sequence ID" value="NZ_CP009429.1"/>
</dbReference>
<evidence type="ECO:0000313" key="14">
    <source>
        <dbReference type="Proteomes" id="UP000076088"/>
    </source>
</evidence>
<reference evidence="9 14" key="3">
    <citation type="journal article" date="2016" name="Genome Announc.">
        <title>Complete Genome Sequence of Sphingopyxis macrogoltabida Strain 203N (NBRC 111659), a Polyethylene Glycol Degrader.</title>
        <authorList>
            <person name="Ohtsubo Y."/>
            <person name="Nonoyama S."/>
            <person name="Nagata Y."/>
            <person name="Numata M."/>
            <person name="Tsuchikane K."/>
            <person name="Hosoyama A."/>
            <person name="Yamazoe A."/>
            <person name="Tsuda M."/>
            <person name="Fujita N."/>
            <person name="Kawai F."/>
        </authorList>
    </citation>
    <scope>NUCLEOTIDE SEQUENCE [LARGE SCALE GENOMIC DNA]</scope>
    <source>
        <strain evidence="9 14">203N</strain>
    </source>
</reference>
<dbReference type="InterPro" id="IPR010998">
    <property type="entry name" value="Integrase_recombinase_N"/>
</dbReference>
<dbReference type="PROSITE" id="PS51900">
    <property type="entry name" value="CB"/>
    <property type="match status" value="1"/>
</dbReference>
<dbReference type="EMBL" id="CP013344">
    <property type="protein sequence ID" value="AMU88428.1"/>
    <property type="molecule type" value="Genomic_DNA"/>
</dbReference>
<dbReference type="EMBL" id="CP013344">
    <property type="protein sequence ID" value="AMU90280.1"/>
    <property type="molecule type" value="Genomic_DNA"/>
</dbReference>
<evidence type="ECO:0000313" key="8">
    <source>
        <dbReference type="EMBL" id="AMU88428.1"/>
    </source>
</evidence>
<dbReference type="InterPro" id="IPR050090">
    <property type="entry name" value="Tyrosine_recombinase_XerCD"/>
</dbReference>
<dbReference type="Pfam" id="PF00589">
    <property type="entry name" value="Phage_integrase"/>
    <property type="match status" value="1"/>
</dbReference>
<evidence type="ECO:0000313" key="7">
    <source>
        <dbReference type="EMBL" id="AMU88247.1"/>
    </source>
</evidence>
<dbReference type="EMBL" id="CP013345">
    <property type="protein sequence ID" value="AMU92854.1"/>
    <property type="molecule type" value="Genomic_DNA"/>
</dbReference>
<dbReference type="EMBL" id="CP013344">
    <property type="protein sequence ID" value="AMU88247.1"/>
    <property type="molecule type" value="Genomic_DNA"/>
</dbReference>
<dbReference type="PROSITE" id="PS51898">
    <property type="entry name" value="TYR_RECOMBINASE"/>
    <property type="match status" value="1"/>
</dbReference>
<gene>
    <name evidence="7" type="ORF">ATM17_04210</name>
    <name evidence="8" type="ORF">ATM17_05145</name>
    <name evidence="9" type="ORF">ATM17_05670</name>
    <name evidence="10" type="ORF">ATM17_14695</name>
    <name evidence="11" type="ORF">ATM17_14900</name>
    <name evidence="12" type="ORF">ATM17_21365</name>
    <name evidence="13" type="ORF">ATM17_31865</name>
</gene>
<keyword evidence="13" id="KW-0614">Plasmid</keyword>
<dbReference type="Proteomes" id="UP000076088">
    <property type="component" value="Chromosome"/>
</dbReference>
<dbReference type="Gene3D" id="1.10.150.130">
    <property type="match status" value="1"/>
</dbReference>
<dbReference type="EMBL" id="CP013344">
    <property type="protein sequence ID" value="AMU88530.1"/>
    <property type="molecule type" value="Genomic_DNA"/>
</dbReference>
<dbReference type="InterPro" id="IPR011010">
    <property type="entry name" value="DNA_brk_join_enz"/>
</dbReference>
<feature type="domain" description="Tyr recombinase" evidence="5">
    <location>
        <begin position="211"/>
        <end position="396"/>
    </location>
</feature>
<reference evidence="14" key="1">
    <citation type="submission" date="2015-11" db="EMBL/GenBank/DDBJ databases">
        <title>Complete genome sequence of a polyethylene-glycol degrader Sphingopyxis macrogoltabida 203N (NBRC 111659).</title>
        <authorList>
            <person name="Yoshiyuki O."/>
            <person name="Shouta N."/>
            <person name="Nagata Y."/>
            <person name="Numata M."/>
            <person name="Tsuchikane K."/>
            <person name="Hosoyama A."/>
            <person name="Yamazoe A."/>
            <person name="Tsuda M."/>
            <person name="Fujita N."/>
            <person name="Kawai F."/>
        </authorList>
    </citation>
    <scope>NUCLEOTIDE SEQUENCE [LARGE SCALE GENOMIC DNA]</scope>
    <source>
        <strain evidence="14">203N</strain>
        <plasmid evidence="14">unnamed1</plasmid>
    </source>
</reference>
<dbReference type="AlphaFoldDB" id="A0AAC8YYC6"/>
<evidence type="ECO:0000256" key="3">
    <source>
        <dbReference type="ARBA" id="ARBA00023172"/>
    </source>
</evidence>
<evidence type="ECO:0000313" key="11">
    <source>
        <dbReference type="EMBL" id="AMU90317.1"/>
    </source>
</evidence>
<evidence type="ECO:0000313" key="13">
    <source>
        <dbReference type="EMBL" id="AMU92854.1"/>
    </source>
</evidence>
<keyword evidence="3" id="KW-0233">DNA recombination</keyword>
<name>A0AAC8YYC6_SPHMC</name>
<proteinExistence type="predicted"/>
<reference evidence="9" key="2">
    <citation type="submission" date="2015-11" db="EMBL/GenBank/DDBJ databases">
        <authorList>
            <person name="Yoshiyuki O."/>
        </authorList>
    </citation>
    <scope>NUCLEOTIDE SEQUENCE</scope>
    <source>
        <strain evidence="9">203N</strain>
        <plasmid evidence="13">unnamed1</plasmid>
    </source>
</reference>
<dbReference type="InterPro" id="IPR013762">
    <property type="entry name" value="Integrase-like_cat_sf"/>
</dbReference>
<evidence type="ECO:0000259" key="5">
    <source>
        <dbReference type="PROSITE" id="PS51898"/>
    </source>
</evidence>
<dbReference type="GO" id="GO:0006310">
    <property type="term" value="P:DNA recombination"/>
    <property type="evidence" value="ECO:0007669"/>
    <property type="project" value="UniProtKB-KW"/>
</dbReference>
<sequence length="405" mass="45242">MTETQYTCIEPYLDSFIESFAAANYKTGTLKTYRHLVRNLGRLMDAEGVEPSALTLDQAERLGRMVPRKQGQKLCPHNLARRFAAHLIDIGVAQPVPLTDAEVMRTTLLADFEAYLVKQRGLSPRTIRHTLGFANRFLDYRFGRQMIDLTRLSGADITGFVQQVLARRTPYRDKTVATHLRTFFQYLFARGATATNLAPSVPKTAQRWDARLPRHLSPDGVEAVLRSVRSNPRHAARDYAMLLLMARLGLRAPEVIAIRLDDIDWRAGELMVRGKGELHDRLPISGEVGDALSRYLRDERGPTTCRAVFVSHRAPHRAFKNGQIVNAIIKDALAATGQKPVTPYVGSHVLRHSLATRLVNAGASLDEVSDVLRHRSRSSTLIYARLDIDGLRSVAQPWPVAGGVQ</sequence>
<dbReference type="PANTHER" id="PTHR30349">
    <property type="entry name" value="PHAGE INTEGRASE-RELATED"/>
    <property type="match status" value="1"/>
</dbReference>
<dbReference type="PANTHER" id="PTHR30349:SF90">
    <property type="entry name" value="TYROSINE RECOMBINASE XERD"/>
    <property type="match status" value="1"/>
</dbReference>
<dbReference type="EMBL" id="CP013344">
    <property type="protein sequence ID" value="AMU91570.1"/>
    <property type="molecule type" value="Genomic_DNA"/>
</dbReference>
<dbReference type="GO" id="GO:0003677">
    <property type="term" value="F:DNA binding"/>
    <property type="evidence" value="ECO:0007669"/>
    <property type="project" value="UniProtKB-UniRule"/>
</dbReference>